<feature type="compositionally biased region" description="Basic residues" evidence="1">
    <location>
        <begin position="1"/>
        <end position="15"/>
    </location>
</feature>
<protein>
    <submittedName>
        <fullName evidence="2">Uncharacterized protein</fullName>
    </submittedName>
</protein>
<sequence length="79" mass="8463">RHGGGGNARCRHDRRGRCGADRHQDDPGSQAAVPGLGTAAPGRRIGDAGQGPRPIAGLATRRGTDQPDRLVRARLWRRH</sequence>
<feature type="non-terminal residue" evidence="2">
    <location>
        <position position="1"/>
    </location>
</feature>
<dbReference type="EMBL" id="BKCJ011888290">
    <property type="protein sequence ID" value="GFD61214.1"/>
    <property type="molecule type" value="Genomic_DNA"/>
</dbReference>
<evidence type="ECO:0000256" key="1">
    <source>
        <dbReference type="SAM" id="MobiDB-lite"/>
    </source>
</evidence>
<evidence type="ECO:0000313" key="2">
    <source>
        <dbReference type="EMBL" id="GFD61214.1"/>
    </source>
</evidence>
<organism evidence="2">
    <name type="scientific">Tanacetum cinerariifolium</name>
    <name type="common">Dalmatian daisy</name>
    <name type="synonym">Chrysanthemum cinerariifolium</name>
    <dbReference type="NCBI Taxonomy" id="118510"/>
    <lineage>
        <taxon>Eukaryota</taxon>
        <taxon>Viridiplantae</taxon>
        <taxon>Streptophyta</taxon>
        <taxon>Embryophyta</taxon>
        <taxon>Tracheophyta</taxon>
        <taxon>Spermatophyta</taxon>
        <taxon>Magnoliopsida</taxon>
        <taxon>eudicotyledons</taxon>
        <taxon>Gunneridae</taxon>
        <taxon>Pentapetalae</taxon>
        <taxon>asterids</taxon>
        <taxon>campanulids</taxon>
        <taxon>Asterales</taxon>
        <taxon>Asteraceae</taxon>
        <taxon>Asteroideae</taxon>
        <taxon>Anthemideae</taxon>
        <taxon>Anthemidinae</taxon>
        <taxon>Tanacetum</taxon>
    </lineage>
</organism>
<name>A0A699Y0B1_TANCI</name>
<gene>
    <name evidence="2" type="ORF">Tci_933183</name>
</gene>
<dbReference type="AlphaFoldDB" id="A0A699Y0B1"/>
<feature type="non-terminal residue" evidence="2">
    <location>
        <position position="79"/>
    </location>
</feature>
<comment type="caution">
    <text evidence="2">The sequence shown here is derived from an EMBL/GenBank/DDBJ whole genome shotgun (WGS) entry which is preliminary data.</text>
</comment>
<feature type="compositionally biased region" description="Basic and acidic residues" evidence="1">
    <location>
        <begin position="62"/>
        <end position="71"/>
    </location>
</feature>
<feature type="compositionally biased region" description="Basic and acidic residues" evidence="1">
    <location>
        <begin position="16"/>
        <end position="26"/>
    </location>
</feature>
<feature type="region of interest" description="Disordered" evidence="1">
    <location>
        <begin position="1"/>
        <end position="79"/>
    </location>
</feature>
<proteinExistence type="predicted"/>
<reference evidence="2" key="1">
    <citation type="journal article" date="2019" name="Sci. Rep.">
        <title>Draft genome of Tanacetum cinerariifolium, the natural source of mosquito coil.</title>
        <authorList>
            <person name="Yamashiro T."/>
            <person name="Shiraishi A."/>
            <person name="Satake H."/>
            <person name="Nakayama K."/>
        </authorList>
    </citation>
    <scope>NUCLEOTIDE SEQUENCE</scope>
</reference>
<accession>A0A699Y0B1</accession>